<dbReference type="AlphaFoldDB" id="A0A8H6JFC1"/>
<reference evidence="3 4" key="1">
    <citation type="journal article" date="2020" name="Phytopathology">
        <title>Genome Sequence Resources of Colletotrichum truncatum, C. plurivorum, C. musicola, and C. sojae: Four Species Pathogenic to Soybean (Glycine max).</title>
        <authorList>
            <person name="Rogerio F."/>
            <person name="Boufleur T.R."/>
            <person name="Ciampi-Guillardi M."/>
            <person name="Sukno S.A."/>
            <person name="Thon M.R."/>
            <person name="Massola Junior N.S."/>
            <person name="Baroncelli R."/>
        </authorList>
    </citation>
    <scope>NUCLEOTIDE SEQUENCE [LARGE SCALE GENOMIC DNA]</scope>
    <source>
        <strain evidence="3 4">LFN0009</strain>
    </source>
</reference>
<keyword evidence="2" id="KW-0812">Transmembrane</keyword>
<evidence type="ECO:0000256" key="1">
    <source>
        <dbReference type="SAM" id="MobiDB-lite"/>
    </source>
</evidence>
<dbReference type="EMBL" id="WIGN01000072">
    <property type="protein sequence ID" value="KAF6811631.1"/>
    <property type="molecule type" value="Genomic_DNA"/>
</dbReference>
<keyword evidence="2" id="KW-1133">Transmembrane helix</keyword>
<proteinExistence type="predicted"/>
<sequence>MYQPLENDTAGPTARDEQDKPGKESPATSITEIDIPGEPQAERTRLGLLIRLGIVLSLTSLVVAFAFISWLWWAPREDPRWRRWVLVRNRLQLSVNVASLVIRTAIGTLAAAAATMIASVAVERYGVRLHAVAQVSITRFASNGPVSLAALALQDSIASFYLRTALLCLELTTVASQFTSTLLVADLEQSHIISFPRQASGACTREAASLPRNSKSHQFPQHMREAQCVDLKIKYMSAYGDPKVSIHGAFRIDDPTARVALGVDPTAGYREFICTLSLEPWTEQYVWQICTIGDVDWKNVRDPLSNRTAFATILLDTDNLLIPFKMAPMEFRTNMNEYFGFVVADLEGLTFKLATYNFTQPGPWTQVMLDTKAYLDGMEQIARRSFSVMLNNTLTPEGFEETEIQEIKIGMEAGHFDDVERLLRQRMSNKSTTNWMTRRKGPLQQLNRGFSEMKRRTEDEISLRMSLCIGFSSGGFDYYSTYGHLNHLEIFASSTKPRTEPTYVLTSDREAYDTSAVRRQLGAVSGPTKAENRSILFISPDQLSSSLAGVRNNASYGRAFYNETDVALAYWARQSTRSSPQSLSFRQAASGYGFQDDPALSHELYSELLHATINDTNSPASALQAVYFSKSRQVYQDFIELMPPRDDCNYTITTFESAMVSGRRAGYWAVLGILVAFAICFLVVRILFDSTKCSLPDNAWHTIAQVSESAEISAVLSRSKMKTDKEVAEISKHLKDDDEEDRFVVRGGVFARVSTGSTADDSEIGPAGTTTTGSRRRLMARLRAPRDGTILLYWGGDVCDGRTRLGQVGWWRLEDLWGRLARQPGAPGGARAPTFDVWTQIEPVLHQWKYSTSIPAGKNVRRLVGSRADDDWTPSSNRLTSIGVVQKGSSFAGQGDRYVTTSPSNNCCHGCSVEDSEVHT</sequence>
<feature type="transmembrane region" description="Helical" evidence="2">
    <location>
        <begin position="665"/>
        <end position="688"/>
    </location>
</feature>
<feature type="compositionally biased region" description="Basic and acidic residues" evidence="1">
    <location>
        <begin position="14"/>
        <end position="23"/>
    </location>
</feature>
<evidence type="ECO:0000313" key="3">
    <source>
        <dbReference type="EMBL" id="KAF6811631.1"/>
    </source>
</evidence>
<evidence type="ECO:0000313" key="4">
    <source>
        <dbReference type="Proteomes" id="UP000652219"/>
    </source>
</evidence>
<dbReference type="Proteomes" id="UP000652219">
    <property type="component" value="Unassembled WGS sequence"/>
</dbReference>
<evidence type="ECO:0008006" key="5">
    <source>
        <dbReference type="Google" id="ProtNLM"/>
    </source>
</evidence>
<name>A0A8H6JFC1_9PEZI</name>
<keyword evidence="4" id="KW-1185">Reference proteome</keyword>
<organism evidence="3 4">
    <name type="scientific">Colletotrichum sojae</name>
    <dbReference type="NCBI Taxonomy" id="2175907"/>
    <lineage>
        <taxon>Eukaryota</taxon>
        <taxon>Fungi</taxon>
        <taxon>Dikarya</taxon>
        <taxon>Ascomycota</taxon>
        <taxon>Pezizomycotina</taxon>
        <taxon>Sordariomycetes</taxon>
        <taxon>Hypocreomycetidae</taxon>
        <taxon>Glomerellales</taxon>
        <taxon>Glomerellaceae</taxon>
        <taxon>Colletotrichum</taxon>
        <taxon>Colletotrichum orchidearum species complex</taxon>
    </lineage>
</organism>
<gene>
    <name evidence="3" type="ORF">CSOJ01_05615</name>
</gene>
<accession>A0A8H6JFC1</accession>
<feature type="transmembrane region" description="Helical" evidence="2">
    <location>
        <begin position="48"/>
        <end position="73"/>
    </location>
</feature>
<evidence type="ECO:0000256" key="2">
    <source>
        <dbReference type="SAM" id="Phobius"/>
    </source>
</evidence>
<keyword evidence="2" id="KW-0472">Membrane</keyword>
<feature type="transmembrane region" description="Helical" evidence="2">
    <location>
        <begin position="93"/>
        <end position="122"/>
    </location>
</feature>
<protein>
    <recommendedName>
        <fullName evidence="5">Transmembrane protein</fullName>
    </recommendedName>
</protein>
<comment type="caution">
    <text evidence="3">The sequence shown here is derived from an EMBL/GenBank/DDBJ whole genome shotgun (WGS) entry which is preliminary data.</text>
</comment>
<feature type="region of interest" description="Disordered" evidence="1">
    <location>
        <begin position="1"/>
        <end position="36"/>
    </location>
</feature>